<dbReference type="EMBL" id="BAZW01000025">
    <property type="protein sequence ID" value="GAO30537.1"/>
    <property type="molecule type" value="Genomic_DNA"/>
</dbReference>
<protein>
    <submittedName>
        <fullName evidence="2">Beta-lysine acetyltransferase</fullName>
    </submittedName>
</protein>
<dbReference type="RefSeq" id="WP_227625747.1">
    <property type="nucleotide sequence ID" value="NZ_BAZW01000025.1"/>
</dbReference>
<dbReference type="STRING" id="1236989.JCM15548_12821"/>
<dbReference type="NCBIfam" id="TIGR03827">
    <property type="entry name" value="GNAT_ablB"/>
    <property type="match status" value="1"/>
</dbReference>
<name>A0A0E9LY97_9BACT</name>
<sequence>MDKIENCGQSRISHGSESSRVYLMDLHPADFPQIIEKLDKIAAEGRYTKLFAKVAAKYGPAFLNAGYVIEALVPEFYGGQEDALFLMKYTDAERQKPEAKELEAFQQLLLEPVEFEPTPIDNAYKLRPLNESDAEAMVPVFKQVFSTYPFPIYDPAFLIQSMREDGTRYFGAFCEGALIAISSAECNDVKKNAEMTDFAVLPTHRGKRLAVHLLTFMEEELTKDGFKTFYTIARLHSLPMNKTFYNLATNTPAH</sequence>
<keyword evidence="2" id="KW-0808">Transferase</keyword>
<evidence type="ECO:0000259" key="1">
    <source>
        <dbReference type="PROSITE" id="PS51186"/>
    </source>
</evidence>
<dbReference type="CDD" id="cd04301">
    <property type="entry name" value="NAT_SF"/>
    <property type="match status" value="1"/>
</dbReference>
<reference evidence="2 3" key="1">
    <citation type="journal article" date="2015" name="Microbes Environ.">
        <title>Distribution and evolution of nitrogen fixation genes in the phylum bacteroidetes.</title>
        <authorList>
            <person name="Inoue J."/>
            <person name="Oshima K."/>
            <person name="Suda W."/>
            <person name="Sakamoto M."/>
            <person name="Iino T."/>
            <person name="Noda S."/>
            <person name="Hongoh Y."/>
            <person name="Hattori M."/>
            <person name="Ohkuma M."/>
        </authorList>
    </citation>
    <scope>NUCLEOTIDE SEQUENCE [LARGE SCALE GENOMIC DNA]</scope>
    <source>
        <strain evidence="2">JCM 15548</strain>
    </source>
</reference>
<proteinExistence type="predicted"/>
<dbReference type="InterPro" id="IPR016181">
    <property type="entry name" value="Acyl_CoA_acyltransferase"/>
</dbReference>
<dbReference type="Gene3D" id="3.40.630.30">
    <property type="match status" value="1"/>
</dbReference>
<dbReference type="InterPro" id="IPR000182">
    <property type="entry name" value="GNAT_dom"/>
</dbReference>
<dbReference type="SUPFAM" id="SSF55729">
    <property type="entry name" value="Acyl-CoA N-acyltransferases (Nat)"/>
    <property type="match status" value="1"/>
</dbReference>
<dbReference type="Pfam" id="PF00583">
    <property type="entry name" value="Acetyltransf_1"/>
    <property type="match status" value="1"/>
</dbReference>
<dbReference type="PROSITE" id="PS51186">
    <property type="entry name" value="GNAT"/>
    <property type="match status" value="1"/>
</dbReference>
<feature type="domain" description="N-acetyltransferase" evidence="1">
    <location>
        <begin position="124"/>
        <end position="254"/>
    </location>
</feature>
<comment type="caution">
    <text evidence="2">The sequence shown here is derived from an EMBL/GenBank/DDBJ whole genome shotgun (WGS) entry which is preliminary data.</text>
</comment>
<evidence type="ECO:0000313" key="2">
    <source>
        <dbReference type="EMBL" id="GAO30537.1"/>
    </source>
</evidence>
<dbReference type="GO" id="GO:0008080">
    <property type="term" value="F:N-acetyltransferase activity"/>
    <property type="evidence" value="ECO:0007669"/>
    <property type="project" value="InterPro"/>
</dbReference>
<keyword evidence="3" id="KW-1185">Reference proteome</keyword>
<dbReference type="InterPro" id="IPR022525">
    <property type="entry name" value="GNAT_AblB"/>
</dbReference>
<dbReference type="AlphaFoldDB" id="A0A0E9LY97"/>
<organism evidence="2 3">
    <name type="scientific">Geofilum rubicundum JCM 15548</name>
    <dbReference type="NCBI Taxonomy" id="1236989"/>
    <lineage>
        <taxon>Bacteria</taxon>
        <taxon>Pseudomonadati</taxon>
        <taxon>Bacteroidota</taxon>
        <taxon>Bacteroidia</taxon>
        <taxon>Marinilabiliales</taxon>
        <taxon>Marinilabiliaceae</taxon>
        <taxon>Geofilum</taxon>
    </lineage>
</organism>
<accession>A0A0E9LY97</accession>
<gene>
    <name evidence="2" type="ORF">JCM15548_12821</name>
</gene>
<dbReference type="Proteomes" id="UP000032900">
    <property type="component" value="Unassembled WGS sequence"/>
</dbReference>
<evidence type="ECO:0000313" key="3">
    <source>
        <dbReference type="Proteomes" id="UP000032900"/>
    </source>
</evidence>